<name>M0E0D1_9EURY</name>
<evidence type="ECO:0008006" key="3">
    <source>
        <dbReference type="Google" id="ProtNLM"/>
    </source>
</evidence>
<dbReference type="EMBL" id="AOJD01000024">
    <property type="protein sequence ID" value="ELZ39809.1"/>
    <property type="molecule type" value="Genomic_DNA"/>
</dbReference>
<dbReference type="PATRIC" id="fig|1227485.3.peg.628"/>
<evidence type="ECO:0000313" key="2">
    <source>
        <dbReference type="Proteomes" id="UP000011523"/>
    </source>
</evidence>
<protein>
    <recommendedName>
        <fullName evidence="3">Zinc-ribbon domain-containing protein</fullName>
    </recommendedName>
</protein>
<gene>
    <name evidence="1" type="ORF">C472_03269</name>
</gene>
<keyword evidence="2" id="KW-1185">Reference proteome</keyword>
<organism evidence="1 2">
    <name type="scientific">Halorubrum tebenquichense DSM 14210</name>
    <dbReference type="NCBI Taxonomy" id="1227485"/>
    <lineage>
        <taxon>Archaea</taxon>
        <taxon>Methanobacteriati</taxon>
        <taxon>Methanobacteriota</taxon>
        <taxon>Stenosarchaea group</taxon>
        <taxon>Halobacteria</taxon>
        <taxon>Halobacteriales</taxon>
        <taxon>Haloferacaceae</taxon>
        <taxon>Halorubrum</taxon>
    </lineage>
</organism>
<dbReference type="AlphaFoldDB" id="M0E0D1"/>
<sequence length="50" mass="5407">MRPPGPERSGGDDACDREFCPECDLAVARTDEECPECGAPIEPGATQRDR</sequence>
<evidence type="ECO:0000313" key="1">
    <source>
        <dbReference type="EMBL" id="ELZ39809.1"/>
    </source>
</evidence>
<reference evidence="1 2" key="1">
    <citation type="journal article" date="2014" name="PLoS Genet.">
        <title>Phylogenetically driven sequencing of extremely halophilic archaea reveals strategies for static and dynamic osmo-response.</title>
        <authorList>
            <person name="Becker E.A."/>
            <person name="Seitzer P.M."/>
            <person name="Tritt A."/>
            <person name="Larsen D."/>
            <person name="Krusor M."/>
            <person name="Yao A.I."/>
            <person name="Wu D."/>
            <person name="Madern D."/>
            <person name="Eisen J.A."/>
            <person name="Darling A.E."/>
            <person name="Facciotti M.T."/>
        </authorList>
    </citation>
    <scope>NUCLEOTIDE SEQUENCE [LARGE SCALE GENOMIC DNA]</scope>
    <source>
        <strain evidence="1 2">DSM 14210</strain>
    </source>
</reference>
<proteinExistence type="predicted"/>
<dbReference type="Proteomes" id="UP000011523">
    <property type="component" value="Unassembled WGS sequence"/>
</dbReference>
<comment type="caution">
    <text evidence="1">The sequence shown here is derived from an EMBL/GenBank/DDBJ whole genome shotgun (WGS) entry which is preliminary data.</text>
</comment>
<accession>M0E0D1</accession>